<keyword evidence="18" id="KW-1185">Reference proteome</keyword>
<name>A0A174CGS4_9CLOT</name>
<dbReference type="PANTHER" id="PTHR22749:SF6">
    <property type="entry name" value="RIBOFLAVIN KINASE"/>
    <property type="match status" value="1"/>
</dbReference>
<dbReference type="CDD" id="cd02064">
    <property type="entry name" value="FAD_synthetase_N"/>
    <property type="match status" value="1"/>
</dbReference>
<reference evidence="17 18" key="1">
    <citation type="submission" date="2016-06" db="EMBL/GenBank/DDBJ databases">
        <authorList>
            <person name="Kjaerup R.B."/>
            <person name="Dalgaard T.S."/>
            <person name="Juul-Madsen H.R."/>
        </authorList>
    </citation>
    <scope>NUCLEOTIDE SEQUENCE [LARGE SCALE GENOMIC DNA]</scope>
    <source>
        <strain evidence="17 18">373-A1</strain>
    </source>
</reference>
<dbReference type="NCBIfam" id="NF004162">
    <property type="entry name" value="PRK05627.1-5"/>
    <property type="match status" value="1"/>
</dbReference>
<dbReference type="InterPro" id="IPR023468">
    <property type="entry name" value="Riboflavin_kinase"/>
</dbReference>
<sequence>MNEKLNRFLEEGTYSYVALGSFDGLHSGHLSLVNKIIELANENKGKSIVYTFKNHPRTLIKGATPPKLLMDNESKEEILEALGVDLIYFEEFNEEYMKLTPEGFIKYLCEKFKVKGIVVGFNYRFGYKNVGNIEMLKELSTKYGYEFYVMEPCNYEDEVISSTRIRNELLSGNVDKAMKMLNRPYCIKGKVVHGKKLGRAIGFPTANLDYSKEALIPKKGVYYTNVQWQGKIYKGITSVGNNPTVNGDKLTIETYILDFNNDLYGHNIKVYFIKKIRDEKKFNSIDDLVIQLKKDKYYALEEKFFVNL</sequence>
<dbReference type="NCBIfam" id="NF004160">
    <property type="entry name" value="PRK05627.1-3"/>
    <property type="match status" value="1"/>
</dbReference>
<evidence type="ECO:0000256" key="13">
    <source>
        <dbReference type="ARBA" id="ARBA00047880"/>
    </source>
</evidence>
<dbReference type="UniPathway" id="UPA00277">
    <property type="reaction ID" value="UER00407"/>
</dbReference>
<evidence type="ECO:0000256" key="12">
    <source>
        <dbReference type="ARBA" id="ARBA00023268"/>
    </source>
</evidence>
<protein>
    <recommendedName>
        <fullName evidence="15">Riboflavin biosynthesis protein</fullName>
    </recommendedName>
    <domain>
        <recommendedName>
            <fullName evidence="15">Riboflavin kinase</fullName>
            <ecNumber evidence="15">2.7.1.26</ecNumber>
        </recommendedName>
        <alternativeName>
            <fullName evidence="15">Flavokinase</fullName>
        </alternativeName>
    </domain>
    <domain>
        <recommendedName>
            <fullName evidence="15">FMN adenylyltransferase</fullName>
            <ecNumber evidence="15">2.7.7.2</ecNumber>
        </recommendedName>
        <alternativeName>
            <fullName evidence="15">FAD pyrophosphorylase</fullName>
        </alternativeName>
        <alternativeName>
            <fullName evidence="15">FAD synthase</fullName>
        </alternativeName>
    </domain>
</protein>
<dbReference type="OrthoDB" id="9803667at2"/>
<dbReference type="EC" id="2.7.1.26" evidence="15"/>
<comment type="caution">
    <text evidence="17">The sequence shown here is derived from an EMBL/GenBank/DDBJ whole genome shotgun (WGS) entry which is preliminary data.</text>
</comment>
<evidence type="ECO:0000259" key="16">
    <source>
        <dbReference type="SMART" id="SM00904"/>
    </source>
</evidence>
<feature type="domain" description="Riboflavin kinase" evidence="16">
    <location>
        <begin position="180"/>
        <end position="304"/>
    </location>
</feature>
<dbReference type="Pfam" id="PF01687">
    <property type="entry name" value="Flavokinase"/>
    <property type="match status" value="1"/>
</dbReference>
<dbReference type="GO" id="GO:0006747">
    <property type="term" value="P:FAD biosynthetic process"/>
    <property type="evidence" value="ECO:0007669"/>
    <property type="project" value="UniProtKB-UniRule"/>
</dbReference>
<dbReference type="eggNOG" id="COG0196">
    <property type="taxonomic scope" value="Bacteria"/>
</dbReference>
<evidence type="ECO:0000256" key="4">
    <source>
        <dbReference type="ARBA" id="ARBA00022630"/>
    </source>
</evidence>
<dbReference type="FunFam" id="3.40.50.620:FF:000021">
    <property type="entry name" value="Riboflavin biosynthesis protein"/>
    <property type="match status" value="1"/>
</dbReference>
<dbReference type="EMBL" id="MAPZ01000016">
    <property type="protein sequence ID" value="OBY11276.1"/>
    <property type="molecule type" value="Genomic_DNA"/>
</dbReference>
<dbReference type="SUPFAM" id="SSF52374">
    <property type="entry name" value="Nucleotidylyl transferase"/>
    <property type="match status" value="1"/>
</dbReference>
<evidence type="ECO:0000256" key="6">
    <source>
        <dbReference type="ARBA" id="ARBA00022679"/>
    </source>
</evidence>
<keyword evidence="9 15" id="KW-0418">Kinase</keyword>
<dbReference type="NCBIfam" id="TIGR00083">
    <property type="entry name" value="ribF"/>
    <property type="match status" value="1"/>
</dbReference>
<organism evidence="17 18">
    <name type="scientific">Clostridium paraputrificum</name>
    <dbReference type="NCBI Taxonomy" id="29363"/>
    <lineage>
        <taxon>Bacteria</taxon>
        <taxon>Bacillati</taxon>
        <taxon>Bacillota</taxon>
        <taxon>Clostridia</taxon>
        <taxon>Eubacteriales</taxon>
        <taxon>Clostridiaceae</taxon>
        <taxon>Clostridium</taxon>
    </lineage>
</organism>
<dbReference type="Gene3D" id="3.40.50.620">
    <property type="entry name" value="HUPs"/>
    <property type="match status" value="1"/>
</dbReference>
<dbReference type="EC" id="2.7.7.2" evidence="15"/>
<dbReference type="AlphaFoldDB" id="A0A174CGS4"/>
<evidence type="ECO:0000256" key="2">
    <source>
        <dbReference type="ARBA" id="ARBA00004726"/>
    </source>
</evidence>
<comment type="similarity">
    <text evidence="15">Belongs to the ribF family.</text>
</comment>
<keyword evidence="8 15" id="KW-0547">Nucleotide-binding</keyword>
<evidence type="ECO:0000256" key="5">
    <source>
        <dbReference type="ARBA" id="ARBA00022643"/>
    </source>
</evidence>
<comment type="function">
    <text evidence="1">Catalyzes the phosphorylation of riboflavin to FMN followed by the adenylation of FMN to FAD.</text>
</comment>
<dbReference type="InterPro" id="IPR023465">
    <property type="entry name" value="Riboflavin_kinase_dom_sf"/>
</dbReference>
<dbReference type="FunFam" id="2.40.30.30:FF:000003">
    <property type="entry name" value="Riboflavin biosynthesis protein"/>
    <property type="match status" value="1"/>
</dbReference>
<dbReference type="Proteomes" id="UP000092714">
    <property type="component" value="Unassembled WGS sequence"/>
</dbReference>
<evidence type="ECO:0000256" key="11">
    <source>
        <dbReference type="ARBA" id="ARBA00022840"/>
    </source>
</evidence>
<evidence type="ECO:0000256" key="10">
    <source>
        <dbReference type="ARBA" id="ARBA00022827"/>
    </source>
</evidence>
<dbReference type="InterPro" id="IPR015865">
    <property type="entry name" value="Riboflavin_kinase_bac/euk"/>
</dbReference>
<keyword evidence="7 15" id="KW-0548">Nucleotidyltransferase</keyword>
<evidence type="ECO:0000256" key="8">
    <source>
        <dbReference type="ARBA" id="ARBA00022741"/>
    </source>
</evidence>
<dbReference type="SMART" id="SM00904">
    <property type="entry name" value="Flavokinase"/>
    <property type="match status" value="1"/>
</dbReference>
<keyword evidence="6 15" id="KW-0808">Transferase</keyword>
<dbReference type="GO" id="GO:0009231">
    <property type="term" value="P:riboflavin biosynthetic process"/>
    <property type="evidence" value="ECO:0007669"/>
    <property type="project" value="InterPro"/>
</dbReference>
<evidence type="ECO:0000313" key="18">
    <source>
        <dbReference type="Proteomes" id="UP000092714"/>
    </source>
</evidence>
<dbReference type="GO" id="GO:0008531">
    <property type="term" value="F:riboflavin kinase activity"/>
    <property type="evidence" value="ECO:0007669"/>
    <property type="project" value="UniProtKB-UniRule"/>
</dbReference>
<gene>
    <name evidence="17" type="ORF">CP373A1_07205</name>
</gene>
<dbReference type="Gene3D" id="2.40.30.30">
    <property type="entry name" value="Riboflavin kinase-like"/>
    <property type="match status" value="1"/>
</dbReference>
<dbReference type="InterPro" id="IPR002606">
    <property type="entry name" value="Riboflavin_kinase_bac"/>
</dbReference>
<dbReference type="Pfam" id="PF06574">
    <property type="entry name" value="FAD_syn"/>
    <property type="match status" value="1"/>
</dbReference>
<evidence type="ECO:0000256" key="3">
    <source>
        <dbReference type="ARBA" id="ARBA00005201"/>
    </source>
</evidence>
<keyword evidence="11 15" id="KW-0067">ATP-binding</keyword>
<keyword evidence="5 15" id="KW-0288">FMN</keyword>
<keyword evidence="10 15" id="KW-0274">FAD</keyword>
<comment type="pathway">
    <text evidence="2 15">Cofactor biosynthesis; FAD biosynthesis; FAD from FMN: step 1/1.</text>
</comment>
<evidence type="ECO:0000256" key="1">
    <source>
        <dbReference type="ARBA" id="ARBA00002121"/>
    </source>
</evidence>
<evidence type="ECO:0000313" key="17">
    <source>
        <dbReference type="EMBL" id="OBY11276.1"/>
    </source>
</evidence>
<dbReference type="UniPathway" id="UPA00276">
    <property type="reaction ID" value="UER00406"/>
</dbReference>
<evidence type="ECO:0000256" key="15">
    <source>
        <dbReference type="PIRNR" id="PIRNR004491"/>
    </source>
</evidence>
<dbReference type="RefSeq" id="WP_055184489.1">
    <property type="nucleotide sequence ID" value="NZ_CYZW01000003.1"/>
</dbReference>
<keyword evidence="4 15" id="KW-0285">Flavoprotein</keyword>
<accession>A0A174CGS4</accession>
<dbReference type="PANTHER" id="PTHR22749">
    <property type="entry name" value="RIBOFLAVIN KINASE/FMN ADENYLYLTRANSFERASE"/>
    <property type="match status" value="1"/>
</dbReference>
<dbReference type="PIRSF" id="PIRSF004491">
    <property type="entry name" value="FAD_Synth"/>
    <property type="match status" value="1"/>
</dbReference>
<comment type="pathway">
    <text evidence="3 15">Cofactor biosynthesis; FMN biosynthesis; FMN from riboflavin (ATP route): step 1/1.</text>
</comment>
<dbReference type="InterPro" id="IPR014729">
    <property type="entry name" value="Rossmann-like_a/b/a_fold"/>
</dbReference>
<dbReference type="GO" id="GO:0005524">
    <property type="term" value="F:ATP binding"/>
    <property type="evidence" value="ECO:0007669"/>
    <property type="project" value="UniProtKB-UniRule"/>
</dbReference>
<comment type="catalytic activity">
    <reaction evidence="13 15">
        <text>riboflavin + ATP = FMN + ADP + H(+)</text>
        <dbReference type="Rhea" id="RHEA:14357"/>
        <dbReference type="ChEBI" id="CHEBI:15378"/>
        <dbReference type="ChEBI" id="CHEBI:30616"/>
        <dbReference type="ChEBI" id="CHEBI:57986"/>
        <dbReference type="ChEBI" id="CHEBI:58210"/>
        <dbReference type="ChEBI" id="CHEBI:456216"/>
        <dbReference type="EC" id="2.7.1.26"/>
    </reaction>
</comment>
<dbReference type="InterPro" id="IPR015864">
    <property type="entry name" value="FAD_synthase"/>
</dbReference>
<dbReference type="SUPFAM" id="SSF82114">
    <property type="entry name" value="Riboflavin kinase-like"/>
    <property type="match status" value="1"/>
</dbReference>
<comment type="catalytic activity">
    <reaction evidence="14 15">
        <text>FMN + ATP + H(+) = FAD + diphosphate</text>
        <dbReference type="Rhea" id="RHEA:17237"/>
        <dbReference type="ChEBI" id="CHEBI:15378"/>
        <dbReference type="ChEBI" id="CHEBI:30616"/>
        <dbReference type="ChEBI" id="CHEBI:33019"/>
        <dbReference type="ChEBI" id="CHEBI:57692"/>
        <dbReference type="ChEBI" id="CHEBI:58210"/>
        <dbReference type="EC" id="2.7.7.2"/>
    </reaction>
</comment>
<evidence type="ECO:0000256" key="9">
    <source>
        <dbReference type="ARBA" id="ARBA00022777"/>
    </source>
</evidence>
<dbReference type="GO" id="GO:0009398">
    <property type="term" value="P:FMN biosynthetic process"/>
    <property type="evidence" value="ECO:0007669"/>
    <property type="project" value="UniProtKB-UniRule"/>
</dbReference>
<evidence type="ECO:0000256" key="7">
    <source>
        <dbReference type="ARBA" id="ARBA00022695"/>
    </source>
</evidence>
<keyword evidence="12" id="KW-0511">Multifunctional enzyme</keyword>
<proteinExistence type="inferred from homology"/>
<evidence type="ECO:0000256" key="14">
    <source>
        <dbReference type="ARBA" id="ARBA00049494"/>
    </source>
</evidence>
<dbReference type="GO" id="GO:0003919">
    <property type="term" value="F:FMN adenylyltransferase activity"/>
    <property type="evidence" value="ECO:0007669"/>
    <property type="project" value="UniProtKB-UniRule"/>
</dbReference>